<dbReference type="InterPro" id="IPR011989">
    <property type="entry name" value="ARM-like"/>
</dbReference>
<feature type="compositionally biased region" description="Polar residues" evidence="1">
    <location>
        <begin position="196"/>
        <end position="207"/>
    </location>
</feature>
<protein>
    <submittedName>
        <fullName evidence="2">Uncharacterized protein</fullName>
    </submittedName>
</protein>
<dbReference type="EMBL" id="HG723367">
    <property type="protein sequence ID" value="CDJ65993.1"/>
    <property type="molecule type" value="Genomic_DNA"/>
</dbReference>
<feature type="compositionally biased region" description="Basic and acidic residues" evidence="1">
    <location>
        <begin position="93"/>
        <end position="111"/>
    </location>
</feature>
<dbReference type="GO" id="GO:0006417">
    <property type="term" value="P:regulation of translation"/>
    <property type="evidence" value="ECO:0007669"/>
    <property type="project" value="TreeGrafter"/>
</dbReference>
<organism evidence="2 3">
    <name type="scientific">Eimeria necatrix</name>
    <dbReference type="NCBI Taxonomy" id="51315"/>
    <lineage>
        <taxon>Eukaryota</taxon>
        <taxon>Sar</taxon>
        <taxon>Alveolata</taxon>
        <taxon>Apicomplexa</taxon>
        <taxon>Conoidasida</taxon>
        <taxon>Coccidia</taxon>
        <taxon>Eucoccidiorida</taxon>
        <taxon>Eimeriorina</taxon>
        <taxon>Eimeriidae</taxon>
        <taxon>Eimeria</taxon>
    </lineage>
</organism>
<dbReference type="AlphaFoldDB" id="U6MSB4"/>
<feature type="compositionally biased region" description="Basic residues" evidence="1">
    <location>
        <begin position="11"/>
        <end position="41"/>
    </location>
</feature>
<dbReference type="SUPFAM" id="SSF48371">
    <property type="entry name" value="ARM repeat"/>
    <property type="match status" value="1"/>
</dbReference>
<feature type="compositionally biased region" description="Basic and acidic residues" evidence="1">
    <location>
        <begin position="1"/>
        <end position="10"/>
    </location>
</feature>
<accession>U6MSB4</accession>
<dbReference type="OrthoDB" id="497380at2759"/>
<dbReference type="Proteomes" id="UP000030754">
    <property type="component" value="Unassembled WGS sequence"/>
</dbReference>
<reference evidence="2" key="2">
    <citation type="submission" date="2013-10" db="EMBL/GenBank/DDBJ databases">
        <authorList>
            <person name="Aslett M."/>
        </authorList>
    </citation>
    <scope>NUCLEOTIDE SEQUENCE [LARGE SCALE GENOMIC DNA]</scope>
    <source>
        <strain evidence="2">Houghton</strain>
    </source>
</reference>
<evidence type="ECO:0000313" key="2">
    <source>
        <dbReference type="EMBL" id="CDJ65993.1"/>
    </source>
</evidence>
<sequence length="743" mass="81372">MKGPRADKKVKAQRHGRPSARPARRGGPKKNQKTQGKKRLAEKRTREQQGGFLPKRPDIKGLDGDTCFKAAHKKAESKFNKPGKKQVQAQNTDGDRGNKDFKGAKGPERPQKRPRNGQLKDGALTGGRSGEEPRKRKLVNGQERLRAILDKFPHLLLPGETADAAVAACFKKAGKSNKESETGPSECAENEAQGDSGDSQQRHQLSGSKRRKLLRLVINSKTAEDKVFVHESYQLYNDILRSIRTVEGPGGASESSDSPGEPGAPRRNKDLKSLVKSAVDFLEAPLSRKDRHSCTARLAQVCLKYAEGDTRKRLWDLLFKDFIVFCECKSFHHVCIKMYLYATTEQKEKLAALLASRRDTAFTKHGAAVWEYIYTSQKTALGQQKLLNSLLLEPALLVAVPNVLQAASFAQVAGLLSEEQKATTLEKLSTLIQRFVDKELLSKAYVHRILKGYCSVASAEEQGAIWKTVYEGALHLATTKDGVEEILPKSLDLAFDPYGHLLLLQLLQQDGVCRQLPTHYQALLSLPSPTSLKSLSQRLSELRPTIASALCAAFESIPVEATAGQRVVGDLLRDSCASKVLLLLSSLPEGETAALKAMDALGADLKRETPELLNNPASQRAACGLIKSGSPAVLSRAWSIFESRLSSALETKGVFVVSRILKTAAETKQTDMEEEVRRRLDEKTLSAAEASLAKSADASVFTAAFVSDFLFTNTNWLAACAYICIFSGSPTTGLQLLRKDLGL</sequence>
<proteinExistence type="predicted"/>
<feature type="region of interest" description="Disordered" evidence="1">
    <location>
        <begin position="175"/>
        <end position="207"/>
    </location>
</feature>
<dbReference type="InterPro" id="IPR016024">
    <property type="entry name" value="ARM-type_fold"/>
</dbReference>
<name>U6MSB4_9EIME</name>
<feature type="region of interest" description="Disordered" evidence="1">
    <location>
        <begin position="247"/>
        <end position="269"/>
    </location>
</feature>
<dbReference type="GO" id="GO:0005730">
    <property type="term" value="C:nucleolus"/>
    <property type="evidence" value="ECO:0007669"/>
    <property type="project" value="TreeGrafter"/>
</dbReference>
<reference evidence="2" key="1">
    <citation type="submission" date="2013-10" db="EMBL/GenBank/DDBJ databases">
        <title>Genomic analysis of the causative agents of coccidiosis in chickens.</title>
        <authorList>
            <person name="Reid A.J."/>
            <person name="Blake D."/>
            <person name="Billington K."/>
            <person name="Browne H."/>
            <person name="Dunn M."/>
            <person name="Hung S."/>
            <person name="Kawahara F."/>
            <person name="Miranda-Saavedra D."/>
            <person name="Mourier T."/>
            <person name="Nagra H."/>
            <person name="Otto T.D."/>
            <person name="Rawlings N."/>
            <person name="Sanchez A."/>
            <person name="Sanders M."/>
            <person name="Subramaniam C."/>
            <person name="Tay Y."/>
            <person name="Dear P."/>
            <person name="Doerig C."/>
            <person name="Gruber A."/>
            <person name="Parkinson J."/>
            <person name="Shirley M."/>
            <person name="Wan K.L."/>
            <person name="Berriman M."/>
            <person name="Tomley F."/>
            <person name="Pain A."/>
        </authorList>
    </citation>
    <scope>NUCLEOTIDE SEQUENCE [LARGE SCALE GENOMIC DNA]</scope>
    <source>
        <strain evidence="2">Houghton</strain>
    </source>
</reference>
<dbReference type="InterPro" id="IPR040059">
    <property type="entry name" value="PUM3"/>
</dbReference>
<dbReference type="PANTHER" id="PTHR13389">
    <property type="entry name" value="PUMILIO HOMOLOG 3"/>
    <property type="match status" value="1"/>
</dbReference>
<dbReference type="GO" id="GO:0003729">
    <property type="term" value="F:mRNA binding"/>
    <property type="evidence" value="ECO:0007669"/>
    <property type="project" value="TreeGrafter"/>
</dbReference>
<dbReference type="VEuPathDB" id="ToxoDB:ENH_00015550"/>
<evidence type="ECO:0000313" key="3">
    <source>
        <dbReference type="Proteomes" id="UP000030754"/>
    </source>
</evidence>
<keyword evidence="3" id="KW-1185">Reference proteome</keyword>
<feature type="region of interest" description="Disordered" evidence="1">
    <location>
        <begin position="1"/>
        <end position="141"/>
    </location>
</feature>
<dbReference type="GeneID" id="25471735"/>
<gene>
    <name evidence="2" type="ORF">ENH_00015550</name>
</gene>
<evidence type="ECO:0000256" key="1">
    <source>
        <dbReference type="SAM" id="MobiDB-lite"/>
    </source>
</evidence>
<dbReference type="PANTHER" id="PTHR13389:SF0">
    <property type="entry name" value="PUMILIO HOMOLOG 3"/>
    <property type="match status" value="1"/>
</dbReference>
<dbReference type="RefSeq" id="XP_013434460.1">
    <property type="nucleotide sequence ID" value="XM_013579006.1"/>
</dbReference>
<dbReference type="Gene3D" id="1.25.10.10">
    <property type="entry name" value="Leucine-rich Repeat Variant"/>
    <property type="match status" value="1"/>
</dbReference>